<evidence type="ECO:0000256" key="4">
    <source>
        <dbReference type="ARBA" id="ARBA00022723"/>
    </source>
</evidence>
<dbReference type="InterPro" id="IPR050415">
    <property type="entry name" value="MRET"/>
</dbReference>
<dbReference type="AlphaFoldDB" id="A0A927H6I6"/>
<dbReference type="InterPro" id="IPR039261">
    <property type="entry name" value="FNR_nucleotide-bd"/>
</dbReference>
<gene>
    <name evidence="10" type="ORF">IDH41_15630</name>
</gene>
<dbReference type="InterPro" id="IPR017927">
    <property type="entry name" value="FAD-bd_FR_type"/>
</dbReference>
<dbReference type="GO" id="GO:0050660">
    <property type="term" value="F:flavin adenine dinucleotide binding"/>
    <property type="evidence" value="ECO:0007669"/>
    <property type="project" value="TreeGrafter"/>
</dbReference>
<dbReference type="InterPro" id="IPR001709">
    <property type="entry name" value="Flavoprot_Pyr_Nucl_cyt_Rdtase"/>
</dbReference>
<organism evidence="10 11">
    <name type="scientific">Paenibacillus arenilitoris</name>
    <dbReference type="NCBI Taxonomy" id="2772299"/>
    <lineage>
        <taxon>Bacteria</taxon>
        <taxon>Bacillati</taxon>
        <taxon>Bacillota</taxon>
        <taxon>Bacilli</taxon>
        <taxon>Bacillales</taxon>
        <taxon>Paenibacillaceae</taxon>
        <taxon>Paenibacillus</taxon>
    </lineage>
</organism>
<evidence type="ECO:0000256" key="6">
    <source>
        <dbReference type="ARBA" id="ARBA00023002"/>
    </source>
</evidence>
<comment type="cofactor">
    <cofactor evidence="1">
        <name>FAD</name>
        <dbReference type="ChEBI" id="CHEBI:57692"/>
    </cofactor>
</comment>
<evidence type="ECO:0000256" key="1">
    <source>
        <dbReference type="ARBA" id="ARBA00001974"/>
    </source>
</evidence>
<proteinExistence type="predicted"/>
<evidence type="ECO:0000256" key="2">
    <source>
        <dbReference type="ARBA" id="ARBA00022630"/>
    </source>
</evidence>
<dbReference type="RefSeq" id="WP_190862596.1">
    <property type="nucleotide sequence ID" value="NZ_JACXIY010000017.1"/>
</dbReference>
<evidence type="ECO:0000256" key="3">
    <source>
        <dbReference type="ARBA" id="ARBA00022714"/>
    </source>
</evidence>
<keyword evidence="8" id="KW-0411">Iron-sulfur</keyword>
<feature type="domain" description="FAD-binding FR-type" evidence="9">
    <location>
        <begin position="11"/>
        <end position="112"/>
    </location>
</feature>
<keyword evidence="6" id="KW-0560">Oxidoreductase</keyword>
<keyword evidence="3" id="KW-0001">2Fe-2S</keyword>
<evidence type="ECO:0000256" key="7">
    <source>
        <dbReference type="ARBA" id="ARBA00023004"/>
    </source>
</evidence>
<evidence type="ECO:0000313" key="11">
    <source>
        <dbReference type="Proteomes" id="UP000632125"/>
    </source>
</evidence>
<dbReference type="GO" id="GO:0051537">
    <property type="term" value="F:2 iron, 2 sulfur cluster binding"/>
    <property type="evidence" value="ECO:0007669"/>
    <property type="project" value="UniProtKB-KW"/>
</dbReference>
<dbReference type="InterPro" id="IPR017938">
    <property type="entry name" value="Riboflavin_synthase-like_b-brl"/>
</dbReference>
<accession>A0A927H6I6</accession>
<dbReference type="EMBL" id="JACXIY010000017">
    <property type="protein sequence ID" value="MBD2870020.1"/>
    <property type="molecule type" value="Genomic_DNA"/>
</dbReference>
<keyword evidence="11" id="KW-1185">Reference proteome</keyword>
<dbReference type="Proteomes" id="UP000632125">
    <property type="component" value="Unassembled WGS sequence"/>
</dbReference>
<evidence type="ECO:0000313" key="10">
    <source>
        <dbReference type="EMBL" id="MBD2870020.1"/>
    </source>
</evidence>
<dbReference type="SUPFAM" id="SSF52343">
    <property type="entry name" value="Ferredoxin reductase-like, C-terminal NADP-linked domain"/>
    <property type="match status" value="1"/>
</dbReference>
<keyword evidence="4" id="KW-0479">Metal-binding</keyword>
<evidence type="ECO:0000256" key="8">
    <source>
        <dbReference type="ARBA" id="ARBA00023014"/>
    </source>
</evidence>
<dbReference type="CDD" id="cd00322">
    <property type="entry name" value="FNR_like"/>
    <property type="match status" value="1"/>
</dbReference>
<dbReference type="PANTHER" id="PTHR47354">
    <property type="entry name" value="NADH OXIDOREDUCTASE HCR"/>
    <property type="match status" value="1"/>
</dbReference>
<dbReference type="SUPFAM" id="SSF63380">
    <property type="entry name" value="Riboflavin synthase domain-like"/>
    <property type="match status" value="1"/>
</dbReference>
<sequence length="235" mass="26757">MSFFRDMMKVFKKREITFLESYKESEDVYTFLFEKDRDVTWIAGQHGLFSIIHKKIKNPLKPFSVASAPSENVIRLTMGIGNEPSEYKKAMLELKPGMKVNMSGPVGTFHLQPNNPTVLVAGGIGITPFRSILKQLEAEGKRDGKPVHLLYMDSNKAYLYKDELDEISNHPSIDVTFLNSRDDLHREIDKLAASYKDDGKYLISGSKSMVESVSAYLQNKTISKRNIKKDVFFGY</sequence>
<dbReference type="PANTHER" id="PTHR47354:SF8">
    <property type="entry name" value="1,2-PHENYLACETYL-COA EPOXIDASE, SUBUNIT E"/>
    <property type="match status" value="1"/>
</dbReference>
<reference evidence="10" key="1">
    <citation type="submission" date="2020-09" db="EMBL/GenBank/DDBJ databases">
        <title>A novel bacterium of genus Paenibacillus, isolated from South China Sea.</title>
        <authorList>
            <person name="Huang H."/>
            <person name="Mo K."/>
            <person name="Hu Y."/>
        </authorList>
    </citation>
    <scope>NUCLEOTIDE SEQUENCE</scope>
    <source>
        <strain evidence="10">IB182493</strain>
    </source>
</reference>
<dbReference type="InterPro" id="IPR001433">
    <property type="entry name" value="OxRdtase_FAD/NAD-bd"/>
</dbReference>
<name>A0A927H6I6_9BACL</name>
<keyword evidence="5" id="KW-0274">FAD</keyword>
<protein>
    <submittedName>
        <fullName evidence="10">FAD-dependent oxidoreductase</fullName>
    </submittedName>
</protein>
<keyword evidence="2" id="KW-0285">Flavoprotein</keyword>
<dbReference type="GO" id="GO:0046872">
    <property type="term" value="F:metal ion binding"/>
    <property type="evidence" value="ECO:0007669"/>
    <property type="project" value="UniProtKB-KW"/>
</dbReference>
<dbReference type="Gene3D" id="3.40.50.80">
    <property type="entry name" value="Nucleotide-binding domain of ferredoxin-NADP reductase (FNR) module"/>
    <property type="match status" value="1"/>
</dbReference>
<dbReference type="Pfam" id="PF00175">
    <property type="entry name" value="NAD_binding_1"/>
    <property type="match status" value="1"/>
</dbReference>
<dbReference type="GO" id="GO:0016491">
    <property type="term" value="F:oxidoreductase activity"/>
    <property type="evidence" value="ECO:0007669"/>
    <property type="project" value="UniProtKB-KW"/>
</dbReference>
<comment type="caution">
    <text evidence="10">The sequence shown here is derived from an EMBL/GenBank/DDBJ whole genome shotgun (WGS) entry which is preliminary data.</text>
</comment>
<keyword evidence="7" id="KW-0408">Iron</keyword>
<dbReference type="PROSITE" id="PS51384">
    <property type="entry name" value="FAD_FR"/>
    <property type="match status" value="1"/>
</dbReference>
<dbReference type="Gene3D" id="2.40.30.10">
    <property type="entry name" value="Translation factors"/>
    <property type="match status" value="1"/>
</dbReference>
<dbReference type="PRINTS" id="PR00371">
    <property type="entry name" value="FPNCR"/>
</dbReference>
<evidence type="ECO:0000256" key="5">
    <source>
        <dbReference type="ARBA" id="ARBA00022827"/>
    </source>
</evidence>
<evidence type="ECO:0000259" key="9">
    <source>
        <dbReference type="PROSITE" id="PS51384"/>
    </source>
</evidence>